<dbReference type="EMBL" id="CP042239">
    <property type="protein sequence ID" value="QDX25192.1"/>
    <property type="molecule type" value="Genomic_DNA"/>
</dbReference>
<dbReference type="Pfam" id="PF00990">
    <property type="entry name" value="GGDEF"/>
    <property type="match status" value="1"/>
</dbReference>
<dbReference type="PANTHER" id="PTHR44757">
    <property type="entry name" value="DIGUANYLATE CYCLASE DGCP"/>
    <property type="match status" value="1"/>
</dbReference>
<dbReference type="InterPro" id="IPR005330">
    <property type="entry name" value="MHYT_dom"/>
</dbReference>
<feature type="domain" description="EAL" evidence="2">
    <location>
        <begin position="522"/>
        <end position="772"/>
    </location>
</feature>
<dbReference type="GO" id="GO:0016020">
    <property type="term" value="C:membrane"/>
    <property type="evidence" value="ECO:0007669"/>
    <property type="project" value="UniProtKB-UniRule"/>
</dbReference>
<dbReference type="Gene3D" id="3.30.70.270">
    <property type="match status" value="1"/>
</dbReference>
<dbReference type="InterPro" id="IPR035965">
    <property type="entry name" value="PAS-like_dom_sf"/>
</dbReference>
<dbReference type="CDD" id="cd01948">
    <property type="entry name" value="EAL"/>
    <property type="match status" value="1"/>
</dbReference>
<dbReference type="InterPro" id="IPR029787">
    <property type="entry name" value="Nucleotide_cyclase"/>
</dbReference>
<dbReference type="InterPro" id="IPR035919">
    <property type="entry name" value="EAL_sf"/>
</dbReference>
<dbReference type="InterPro" id="IPR001633">
    <property type="entry name" value="EAL_dom"/>
</dbReference>
<keyword evidence="6" id="KW-1185">Reference proteome</keyword>
<feature type="domain" description="GGDEF" evidence="3">
    <location>
        <begin position="381"/>
        <end position="513"/>
    </location>
</feature>
<dbReference type="CDD" id="cd01949">
    <property type="entry name" value="GGDEF"/>
    <property type="match status" value="1"/>
</dbReference>
<dbReference type="PROSITE" id="PS50924">
    <property type="entry name" value="MHYT"/>
    <property type="match status" value="1"/>
</dbReference>
<reference evidence="5 6" key="1">
    <citation type="submission" date="2019-07" db="EMBL/GenBank/DDBJ databases">
        <title>Sphingomonas alkalisoli sp. nov., isolated from rhizosphere soil of Suaedae salsa.</title>
        <authorList>
            <person name="Zhang H."/>
            <person name="Xu L."/>
            <person name="Zhang J.-X."/>
            <person name="Sun J.-Q."/>
        </authorList>
    </citation>
    <scope>NUCLEOTIDE SEQUENCE [LARGE SCALE GENOMIC DNA]</scope>
    <source>
        <strain evidence="5 6">XS-10</strain>
    </source>
</reference>
<dbReference type="AlphaFoldDB" id="A0A518RCL8"/>
<dbReference type="PANTHER" id="PTHR44757:SF2">
    <property type="entry name" value="BIOFILM ARCHITECTURE MAINTENANCE PROTEIN MBAA"/>
    <property type="match status" value="1"/>
</dbReference>
<dbReference type="CDD" id="cd00130">
    <property type="entry name" value="PAS"/>
    <property type="match status" value="1"/>
</dbReference>
<evidence type="ECO:0000259" key="3">
    <source>
        <dbReference type="PROSITE" id="PS50887"/>
    </source>
</evidence>
<dbReference type="Pfam" id="PF03707">
    <property type="entry name" value="MHYT"/>
    <property type="match status" value="2"/>
</dbReference>
<dbReference type="Gene3D" id="3.20.20.450">
    <property type="entry name" value="EAL domain"/>
    <property type="match status" value="1"/>
</dbReference>
<dbReference type="NCBIfam" id="TIGR00229">
    <property type="entry name" value="sensory_box"/>
    <property type="match status" value="1"/>
</dbReference>
<sequence>MFVVLECVSQQHDARLVLLALLVGSLGCFTMFLSLDRSTDCLDSRRWFWIAVASIAAGIGVWSTHFIAMLAYDGPTPLGVDPGLTISSVVVAILLFWGALKSLGREVTFKSGALGGLIAAAGVAAMHFTGMAAVIAPAVVRYDLPMICVGYLLVLLAFAAAFLAFGRLRGWTRLILPASLAVVGVASLHFTAMSATTLVPVPVEITHFDQTSGWLVPAIVAAGLTLLALGSGGALLDRLLTDLRGIADATLEGLAIISGDRIVEANAQLGRLLGRSSSDLIGTDPAQWLAPSDGLPLDGPRARPAEALIRRENGEELVVEIAPHTVEYRGRPCQVLAVRDLTDRRRAERQIEHLATHDPLTGLPNRVKFSAVLEDLALRNESFALLALDLDRFKAVNDTFGHAAGDEVLCRASGLLSMNVRDVDLVARVGGDEFLIIQRGGTEADARQLAAELLSEFAEEMNVGFGGMAVGASIGIALFPRDGATLEEVRHHADVALYQAKQSGRGAACFFDRDLDRVIRERRKIERDLERAVSHDELRLVYQPIVSTVDRRVTGYEALLRWQHSPHGFVPPDKFIPIAEETGSIIRIGEWALRTACTEASCWPDELQIAVNVSPIQIESRDFTETVEGVLAATGLTPSRLELEVTESVMLRHSASALATLQRLKDRGIRIVMDDFGTGYSSLSNLQAFPFDKIKIDRRFIGAMEQDEAALSVVRAVVGLGTSLRLPIVAEGVETEAQYAFIMREGCAEAQGFLFGAPSTAIQVQPRLRLIGA</sequence>
<gene>
    <name evidence="5" type="ORF">FPZ54_03560</name>
</gene>
<evidence type="ECO:0000259" key="2">
    <source>
        <dbReference type="PROSITE" id="PS50883"/>
    </source>
</evidence>
<keyword evidence="1" id="KW-1133">Transmembrane helix</keyword>
<dbReference type="InterPro" id="IPR000160">
    <property type="entry name" value="GGDEF_dom"/>
</dbReference>
<organism evidence="5 6">
    <name type="scientific">Sphingomonas suaedae</name>
    <dbReference type="NCBI Taxonomy" id="2599297"/>
    <lineage>
        <taxon>Bacteria</taxon>
        <taxon>Pseudomonadati</taxon>
        <taxon>Pseudomonadota</taxon>
        <taxon>Alphaproteobacteria</taxon>
        <taxon>Sphingomonadales</taxon>
        <taxon>Sphingomonadaceae</taxon>
        <taxon>Sphingomonas</taxon>
    </lineage>
</organism>
<dbReference type="SUPFAM" id="SSF141868">
    <property type="entry name" value="EAL domain-like"/>
    <property type="match status" value="1"/>
</dbReference>
<dbReference type="SMART" id="SM00267">
    <property type="entry name" value="GGDEF"/>
    <property type="match status" value="1"/>
</dbReference>
<keyword evidence="1" id="KW-0812">Transmembrane</keyword>
<dbReference type="Gene3D" id="3.30.450.20">
    <property type="entry name" value="PAS domain"/>
    <property type="match status" value="1"/>
</dbReference>
<feature type="transmembrane region" description="Helical" evidence="1">
    <location>
        <begin position="144"/>
        <end position="165"/>
    </location>
</feature>
<dbReference type="InterPro" id="IPR000014">
    <property type="entry name" value="PAS"/>
</dbReference>
<evidence type="ECO:0000313" key="5">
    <source>
        <dbReference type="EMBL" id="QDX25192.1"/>
    </source>
</evidence>
<feature type="transmembrane region" description="Helical" evidence="1">
    <location>
        <begin position="214"/>
        <end position="236"/>
    </location>
</feature>
<dbReference type="Proteomes" id="UP000318055">
    <property type="component" value="Chromosome"/>
</dbReference>
<evidence type="ECO:0000313" key="6">
    <source>
        <dbReference type="Proteomes" id="UP000318055"/>
    </source>
</evidence>
<keyword evidence="1" id="KW-0472">Membrane</keyword>
<accession>A0A518RCL8</accession>
<dbReference type="SUPFAM" id="SSF55785">
    <property type="entry name" value="PYP-like sensor domain (PAS domain)"/>
    <property type="match status" value="1"/>
</dbReference>
<dbReference type="PROSITE" id="PS50883">
    <property type="entry name" value="EAL"/>
    <property type="match status" value="1"/>
</dbReference>
<dbReference type="KEGG" id="ssua:FPZ54_03560"/>
<feature type="transmembrane region" description="Helical" evidence="1">
    <location>
        <begin position="112"/>
        <end position="138"/>
    </location>
</feature>
<dbReference type="PROSITE" id="PS50887">
    <property type="entry name" value="GGDEF"/>
    <property type="match status" value="1"/>
</dbReference>
<dbReference type="SMART" id="SM00052">
    <property type="entry name" value="EAL"/>
    <property type="match status" value="1"/>
</dbReference>
<dbReference type="NCBIfam" id="TIGR00254">
    <property type="entry name" value="GGDEF"/>
    <property type="match status" value="1"/>
</dbReference>
<dbReference type="OrthoDB" id="9814202at2"/>
<name>A0A518RCL8_9SPHN</name>
<feature type="transmembrane region" description="Helical" evidence="1">
    <location>
        <begin position="84"/>
        <end position="100"/>
    </location>
</feature>
<feature type="transmembrane region" description="Helical" evidence="1">
    <location>
        <begin position="47"/>
        <end position="72"/>
    </location>
</feature>
<proteinExistence type="predicted"/>
<feature type="domain" description="MHYT" evidence="4">
    <location>
        <begin position="12"/>
        <end position="199"/>
    </location>
</feature>
<evidence type="ECO:0000256" key="1">
    <source>
        <dbReference type="PROSITE-ProRule" id="PRU00244"/>
    </source>
</evidence>
<dbReference type="RefSeq" id="WP_145845050.1">
    <property type="nucleotide sequence ID" value="NZ_CP042239.1"/>
</dbReference>
<dbReference type="Pfam" id="PF00563">
    <property type="entry name" value="EAL"/>
    <property type="match status" value="1"/>
</dbReference>
<dbReference type="InterPro" id="IPR043128">
    <property type="entry name" value="Rev_trsase/Diguanyl_cyclase"/>
</dbReference>
<feature type="transmembrane region" description="Helical" evidence="1">
    <location>
        <begin position="16"/>
        <end position="35"/>
    </location>
</feature>
<dbReference type="SUPFAM" id="SSF55073">
    <property type="entry name" value="Nucleotide cyclase"/>
    <property type="match status" value="1"/>
</dbReference>
<dbReference type="InterPro" id="IPR052155">
    <property type="entry name" value="Biofilm_reg_signaling"/>
</dbReference>
<evidence type="ECO:0000259" key="4">
    <source>
        <dbReference type="PROSITE" id="PS50924"/>
    </source>
</evidence>
<protein>
    <submittedName>
        <fullName evidence="5">EAL domain-containing protein</fullName>
    </submittedName>
</protein>